<accession>A0AAD9S0S3</accession>
<keyword evidence="1" id="KW-0812">Transmembrane</keyword>
<sequence>MACKDVGSTNSDIAGLGILLSFIIQGGLSFLLSLCTVFIDWRLEGFQGMWADYWSHSGGTFSSGRNDQQLAIAQQVSNRSIVLSGKAQNHLRSMRDLINRLLGTISDAQTLNAMVVVSRDPSASLFRVLLVNIFGMLYLVFIAIFGVRLHSWNDNIVGACYHTRLLSISSSNHPLADEIYLAITSLYFFTALTLSTEPQLQQVVKNLDSLRGKSQGQQSKSWDMMITLISTFVAGTSPPFSKLYWARIFRVVSIVESYGPMKVNPLIERTRQLLAEQTRHIMDLIRHRMDPLLNRTHSEDSASSRGQLFLAYLWKWVVAYGALLVVLITVSQNNAYTILLLAILQCPVHGYMLFALRASNESQLSGDSENQWGFGQIVPLVLFISVATDFIQAVVEYKITTRDESSEFWKLLGSILANGETGTSEGNRNLDLMRGNEAVNHGTSSVLSQE</sequence>
<protein>
    <submittedName>
        <fullName evidence="2">Uncharacterized protein</fullName>
    </submittedName>
</protein>
<feature type="transmembrane region" description="Helical" evidence="1">
    <location>
        <begin position="374"/>
        <end position="395"/>
    </location>
</feature>
<organism evidence="2 3">
    <name type="scientific">Phomopsis amygdali</name>
    <name type="common">Fusicoccum amygdali</name>
    <dbReference type="NCBI Taxonomy" id="1214568"/>
    <lineage>
        <taxon>Eukaryota</taxon>
        <taxon>Fungi</taxon>
        <taxon>Dikarya</taxon>
        <taxon>Ascomycota</taxon>
        <taxon>Pezizomycotina</taxon>
        <taxon>Sordariomycetes</taxon>
        <taxon>Sordariomycetidae</taxon>
        <taxon>Diaporthales</taxon>
        <taxon>Diaporthaceae</taxon>
        <taxon>Diaporthe</taxon>
    </lineage>
</organism>
<reference evidence="2" key="1">
    <citation type="submission" date="2023-06" db="EMBL/GenBank/DDBJ databases">
        <authorList>
            <person name="Noh H."/>
        </authorList>
    </citation>
    <scope>NUCLEOTIDE SEQUENCE</scope>
    <source>
        <strain evidence="2">DUCC20226</strain>
    </source>
</reference>
<dbReference type="PANTHER" id="PTHR37577">
    <property type="entry name" value="INTEGRAL MEMBRANE PROTEIN"/>
    <property type="match status" value="1"/>
</dbReference>
<dbReference type="EMBL" id="JAUJFL010000013">
    <property type="protein sequence ID" value="KAK2595890.1"/>
    <property type="molecule type" value="Genomic_DNA"/>
</dbReference>
<feature type="transmembrane region" description="Helical" evidence="1">
    <location>
        <begin position="309"/>
        <end position="328"/>
    </location>
</feature>
<dbReference type="Proteomes" id="UP001265746">
    <property type="component" value="Unassembled WGS sequence"/>
</dbReference>
<gene>
    <name evidence="2" type="ORF">N8I77_013679</name>
</gene>
<feature type="transmembrane region" description="Helical" evidence="1">
    <location>
        <begin position="128"/>
        <end position="147"/>
    </location>
</feature>
<feature type="transmembrane region" description="Helical" evidence="1">
    <location>
        <begin position="335"/>
        <end position="354"/>
    </location>
</feature>
<dbReference type="AlphaFoldDB" id="A0AAD9S0S3"/>
<feature type="transmembrane region" description="Helical" evidence="1">
    <location>
        <begin position="13"/>
        <end position="39"/>
    </location>
</feature>
<comment type="caution">
    <text evidence="2">The sequence shown here is derived from an EMBL/GenBank/DDBJ whole genome shotgun (WGS) entry which is preliminary data.</text>
</comment>
<evidence type="ECO:0000313" key="2">
    <source>
        <dbReference type="EMBL" id="KAK2595890.1"/>
    </source>
</evidence>
<keyword evidence="1" id="KW-1133">Transmembrane helix</keyword>
<dbReference type="PANTHER" id="PTHR37577:SF1">
    <property type="entry name" value="INTEGRAL MEMBRANE PROTEIN"/>
    <property type="match status" value="1"/>
</dbReference>
<evidence type="ECO:0000313" key="3">
    <source>
        <dbReference type="Proteomes" id="UP001265746"/>
    </source>
</evidence>
<proteinExistence type="predicted"/>
<evidence type="ECO:0000256" key="1">
    <source>
        <dbReference type="SAM" id="Phobius"/>
    </source>
</evidence>
<keyword evidence="3" id="KW-1185">Reference proteome</keyword>
<dbReference type="InterPro" id="IPR053018">
    <property type="entry name" value="Elsinochrome_Biosynth-Asso"/>
</dbReference>
<name>A0AAD9S0S3_PHOAM</name>
<keyword evidence="1" id="KW-0472">Membrane</keyword>